<reference evidence="3" key="1">
    <citation type="submission" date="2022-12" db="EMBL/GenBank/DDBJ databases">
        <authorList>
            <person name="Petersen C."/>
        </authorList>
    </citation>
    <scope>NUCLEOTIDE SEQUENCE</scope>
    <source>
        <strain evidence="3">IBT 29677</strain>
    </source>
</reference>
<accession>A0A9X0BC83</accession>
<evidence type="ECO:0000313" key="4">
    <source>
        <dbReference type="Proteomes" id="UP001147747"/>
    </source>
</evidence>
<dbReference type="AlphaFoldDB" id="A0A9X0BC83"/>
<reference evidence="3" key="2">
    <citation type="journal article" date="2023" name="IMA Fungus">
        <title>Comparative genomic study of the Penicillium genus elucidates a diverse pangenome and 15 lateral gene transfer events.</title>
        <authorList>
            <person name="Petersen C."/>
            <person name="Sorensen T."/>
            <person name="Nielsen M.R."/>
            <person name="Sondergaard T.E."/>
            <person name="Sorensen J.L."/>
            <person name="Fitzpatrick D.A."/>
            <person name="Frisvad J.C."/>
            <person name="Nielsen K.L."/>
        </authorList>
    </citation>
    <scope>NUCLEOTIDE SEQUENCE</scope>
    <source>
        <strain evidence="3">IBT 29677</strain>
    </source>
</reference>
<sequence length="119" mass="12372">MRFSMISVLSLVGAGVVAATPMEGSLSSNVMRRANTRTSLRLRSVLAHCFAVVPLTTPLDHIVDPILEDLGIDAANIVGSIGLLCDPYEASVCTTEPQCCTEANLLGGTVALGCAALKK</sequence>
<comment type="subcellular location">
    <subcellularLocation>
        <location evidence="2">Secreted</location>
        <location evidence="2">Cell wall</location>
    </subcellularLocation>
</comment>
<dbReference type="RefSeq" id="XP_056491610.1">
    <property type="nucleotide sequence ID" value="XM_056628876.1"/>
</dbReference>
<dbReference type="GeneID" id="81367856"/>
<gene>
    <name evidence="3" type="ORF">N7509_004239</name>
</gene>
<evidence type="ECO:0000256" key="1">
    <source>
        <dbReference type="ARBA" id="ARBA00023157"/>
    </source>
</evidence>
<proteinExistence type="inferred from homology"/>
<feature type="signal peptide" evidence="2">
    <location>
        <begin position="1"/>
        <end position="19"/>
    </location>
</feature>
<dbReference type="GO" id="GO:0005199">
    <property type="term" value="F:structural constituent of cell wall"/>
    <property type="evidence" value="ECO:0007669"/>
    <property type="project" value="InterPro"/>
</dbReference>
<dbReference type="OrthoDB" id="4225815at2759"/>
<keyword evidence="2" id="KW-0134">Cell wall</keyword>
<dbReference type="GO" id="GO:0009277">
    <property type="term" value="C:fungal-type cell wall"/>
    <property type="evidence" value="ECO:0007669"/>
    <property type="project" value="InterPro"/>
</dbReference>
<comment type="similarity">
    <text evidence="2">Belongs to the fungal hydrophobin family.</text>
</comment>
<keyword evidence="1 2" id="KW-1015">Disulfide bond</keyword>
<dbReference type="Proteomes" id="UP001147747">
    <property type="component" value="Unassembled WGS sequence"/>
</dbReference>
<feature type="chain" id="PRO_5041012808" description="Hydrophobin" evidence="2">
    <location>
        <begin position="20"/>
        <end position="119"/>
    </location>
</feature>
<dbReference type="InterPro" id="IPR001338">
    <property type="entry name" value="Class_I_Hydrophobin"/>
</dbReference>
<dbReference type="Pfam" id="PF01185">
    <property type="entry name" value="Hydrophobin"/>
    <property type="match status" value="1"/>
</dbReference>
<comment type="caution">
    <text evidence="3">The sequence shown here is derived from an EMBL/GenBank/DDBJ whole genome shotgun (WGS) entry which is preliminary data.</text>
</comment>
<keyword evidence="2" id="KW-0964">Secreted</keyword>
<evidence type="ECO:0000313" key="3">
    <source>
        <dbReference type="EMBL" id="KAJ5404368.1"/>
    </source>
</evidence>
<dbReference type="CDD" id="cd23507">
    <property type="entry name" value="hydrophobin_I"/>
    <property type="match status" value="1"/>
</dbReference>
<evidence type="ECO:0000256" key="2">
    <source>
        <dbReference type="RuleBase" id="RU365009"/>
    </source>
</evidence>
<protein>
    <recommendedName>
        <fullName evidence="2">Hydrophobin</fullName>
    </recommendedName>
</protein>
<dbReference type="EMBL" id="JAPZBU010000005">
    <property type="protein sequence ID" value="KAJ5404368.1"/>
    <property type="molecule type" value="Genomic_DNA"/>
</dbReference>
<keyword evidence="2" id="KW-0732">Signal</keyword>
<organism evidence="3 4">
    <name type="scientific">Penicillium cosmopolitanum</name>
    <dbReference type="NCBI Taxonomy" id="1131564"/>
    <lineage>
        <taxon>Eukaryota</taxon>
        <taxon>Fungi</taxon>
        <taxon>Dikarya</taxon>
        <taxon>Ascomycota</taxon>
        <taxon>Pezizomycotina</taxon>
        <taxon>Eurotiomycetes</taxon>
        <taxon>Eurotiomycetidae</taxon>
        <taxon>Eurotiales</taxon>
        <taxon>Aspergillaceae</taxon>
        <taxon>Penicillium</taxon>
    </lineage>
</organism>
<name>A0A9X0BC83_9EURO</name>
<keyword evidence="4" id="KW-1185">Reference proteome</keyword>